<keyword evidence="5" id="KW-1185">Reference proteome</keyword>
<evidence type="ECO:0000313" key="2">
    <source>
        <dbReference type="EMBL" id="MDV7023166.1"/>
    </source>
</evidence>
<feature type="compositionally biased region" description="Basic and acidic residues" evidence="1">
    <location>
        <begin position="71"/>
        <end position="87"/>
    </location>
</feature>
<dbReference type="Proteomes" id="UP000275331">
    <property type="component" value="Unassembled WGS sequence"/>
</dbReference>
<dbReference type="OrthoDB" id="6539751at2"/>
<evidence type="ECO:0000256" key="1">
    <source>
        <dbReference type="SAM" id="MobiDB-lite"/>
    </source>
</evidence>
<organism evidence="3 4">
    <name type="scientific">Atlantibacter subterraneus</name>
    <dbReference type="NCBI Taxonomy" id="255519"/>
    <lineage>
        <taxon>Bacteria</taxon>
        <taxon>Pseudomonadati</taxon>
        <taxon>Pseudomonadota</taxon>
        <taxon>Gammaproteobacteria</taxon>
        <taxon>Enterobacterales</taxon>
        <taxon>Enterobacteriaceae</taxon>
        <taxon>Atlantibacter</taxon>
    </lineage>
</organism>
<dbReference type="GeneID" id="84663581"/>
<dbReference type="EMBL" id="RHXB01000004">
    <property type="protein sequence ID" value="RSE27198.1"/>
    <property type="molecule type" value="Genomic_DNA"/>
</dbReference>
<evidence type="ECO:0000313" key="4">
    <source>
        <dbReference type="Proteomes" id="UP000275331"/>
    </source>
</evidence>
<dbReference type="Proteomes" id="UP001187066">
    <property type="component" value="Unassembled WGS sequence"/>
</dbReference>
<evidence type="ECO:0000313" key="3">
    <source>
        <dbReference type="EMBL" id="RSE27198.1"/>
    </source>
</evidence>
<reference evidence="2 5" key="2">
    <citation type="submission" date="2023-10" db="EMBL/GenBank/DDBJ databases">
        <authorList>
            <person name="Dale J."/>
        </authorList>
    </citation>
    <scope>NUCLEOTIDE SEQUENCE [LARGE SCALE GENOMIC DNA]</scope>
    <source>
        <strain evidence="2 5">2023EL-00970</strain>
    </source>
</reference>
<feature type="compositionally biased region" description="Polar residues" evidence="1">
    <location>
        <begin position="94"/>
        <end position="105"/>
    </location>
</feature>
<dbReference type="AlphaFoldDB" id="A0A3R9F703"/>
<sequence>MNRSEIEQLTDEIIGEAVLFLLKESLPINIQALIRKLRVMKDEEPDAQRRKMISEVIAEVSNTVVATRRKPIPDQKALDRDTRKSRDNVYQLFEDSQQPENSKKH</sequence>
<dbReference type="EMBL" id="JAWLOF010000006">
    <property type="protein sequence ID" value="MDV7023166.1"/>
    <property type="molecule type" value="Genomic_DNA"/>
</dbReference>
<evidence type="ECO:0000313" key="5">
    <source>
        <dbReference type="Proteomes" id="UP001187066"/>
    </source>
</evidence>
<proteinExistence type="predicted"/>
<gene>
    <name evidence="3" type="ORF">EGT71_07735</name>
    <name evidence="2" type="ORF">R4P48_10810</name>
</gene>
<reference evidence="3 4" key="1">
    <citation type="submission" date="2018-10" db="EMBL/GenBank/DDBJ databases">
        <title>Transmission dynamics of multidrug resistant bacteria on intensive care unit surfaces.</title>
        <authorList>
            <person name="D'Souza A.W."/>
            <person name="Potter R.F."/>
            <person name="Wallace M."/>
            <person name="Shupe A."/>
            <person name="Patel S."/>
            <person name="Sun S."/>
            <person name="Gul D."/>
            <person name="Kwon J.H."/>
            <person name="Andleeb S."/>
            <person name="Burnham C.-A.D."/>
            <person name="Dantas G."/>
        </authorList>
    </citation>
    <scope>NUCLEOTIDE SEQUENCE [LARGE SCALE GENOMIC DNA]</scope>
    <source>
        <strain evidence="3 4">AS_373</strain>
    </source>
</reference>
<comment type="caution">
    <text evidence="3">The sequence shown here is derived from an EMBL/GenBank/DDBJ whole genome shotgun (WGS) entry which is preliminary data.</text>
</comment>
<name>A0A3R9F703_9ENTR</name>
<feature type="region of interest" description="Disordered" evidence="1">
    <location>
        <begin position="68"/>
        <end position="105"/>
    </location>
</feature>
<protein>
    <submittedName>
        <fullName evidence="3">Uncharacterized protein</fullName>
    </submittedName>
</protein>
<dbReference type="RefSeq" id="WP_125293156.1">
    <property type="nucleotide sequence ID" value="NZ_CP100494.1"/>
</dbReference>
<accession>A0A3R9F703</accession>